<accession>A0A1I4R1Y3</accession>
<dbReference type="InterPro" id="IPR000192">
    <property type="entry name" value="Aminotrans_V_dom"/>
</dbReference>
<evidence type="ECO:0000313" key="5">
    <source>
        <dbReference type="Proteomes" id="UP000199470"/>
    </source>
</evidence>
<feature type="domain" description="Aminotransferase class V" evidence="3">
    <location>
        <begin position="103"/>
        <end position="441"/>
    </location>
</feature>
<feature type="chain" id="PRO_5011459084" evidence="2">
    <location>
        <begin position="27"/>
        <end position="452"/>
    </location>
</feature>
<dbReference type="GO" id="GO:0016829">
    <property type="term" value="F:lyase activity"/>
    <property type="evidence" value="ECO:0007669"/>
    <property type="project" value="UniProtKB-KW"/>
</dbReference>
<keyword evidence="2" id="KW-0732">Signal</keyword>
<keyword evidence="4" id="KW-0456">Lyase</keyword>
<keyword evidence="1" id="KW-0663">Pyridoxal phosphate</keyword>
<dbReference type="RefSeq" id="WP_217429939.1">
    <property type="nucleotide sequence ID" value="NZ_FOTW01000021.1"/>
</dbReference>
<dbReference type="Gene3D" id="3.40.640.10">
    <property type="entry name" value="Type I PLP-dependent aspartate aminotransferase-like (Major domain)"/>
    <property type="match status" value="1"/>
</dbReference>
<dbReference type="SUPFAM" id="SSF53383">
    <property type="entry name" value="PLP-dependent transferases"/>
    <property type="match status" value="1"/>
</dbReference>
<organism evidence="4 5">
    <name type="scientific">Rugamonas rubra</name>
    <dbReference type="NCBI Taxonomy" id="758825"/>
    <lineage>
        <taxon>Bacteria</taxon>
        <taxon>Pseudomonadati</taxon>
        <taxon>Pseudomonadota</taxon>
        <taxon>Betaproteobacteria</taxon>
        <taxon>Burkholderiales</taxon>
        <taxon>Oxalobacteraceae</taxon>
        <taxon>Telluria group</taxon>
        <taxon>Rugamonas</taxon>
    </lineage>
</organism>
<evidence type="ECO:0000256" key="2">
    <source>
        <dbReference type="SAM" id="SignalP"/>
    </source>
</evidence>
<dbReference type="AlphaFoldDB" id="A0A1I4R1Y3"/>
<dbReference type="PANTHER" id="PTHR43092:SF6">
    <property type="entry name" value="BLR1280 PROTEIN"/>
    <property type="match status" value="1"/>
</dbReference>
<reference evidence="4 5" key="1">
    <citation type="submission" date="2016-10" db="EMBL/GenBank/DDBJ databases">
        <authorList>
            <person name="de Groot N.N."/>
        </authorList>
    </citation>
    <scope>NUCLEOTIDE SEQUENCE [LARGE SCALE GENOMIC DNA]</scope>
    <source>
        <strain evidence="4 5">ATCC 43154</strain>
    </source>
</reference>
<dbReference type="EMBL" id="FOTW01000021">
    <property type="protein sequence ID" value="SFM46332.1"/>
    <property type="molecule type" value="Genomic_DNA"/>
</dbReference>
<feature type="signal peptide" evidence="2">
    <location>
        <begin position="1"/>
        <end position="26"/>
    </location>
</feature>
<dbReference type="Pfam" id="PF00266">
    <property type="entry name" value="Aminotran_5"/>
    <property type="match status" value="1"/>
</dbReference>
<evidence type="ECO:0000313" key="4">
    <source>
        <dbReference type="EMBL" id="SFM46332.1"/>
    </source>
</evidence>
<protein>
    <submittedName>
        <fullName evidence="4">Selenocysteine lyase/Cysteine desulfurase</fullName>
    </submittedName>
</protein>
<gene>
    <name evidence="4" type="ORF">SAMN02982985_04133</name>
</gene>
<name>A0A1I4R1Y3_9BURK</name>
<evidence type="ECO:0000259" key="3">
    <source>
        <dbReference type="Pfam" id="PF00266"/>
    </source>
</evidence>
<dbReference type="Proteomes" id="UP000199470">
    <property type="component" value="Unassembled WGS sequence"/>
</dbReference>
<dbReference type="InterPro" id="IPR015421">
    <property type="entry name" value="PyrdxlP-dep_Trfase_major"/>
</dbReference>
<dbReference type="InterPro" id="IPR015422">
    <property type="entry name" value="PyrdxlP-dep_Trfase_small"/>
</dbReference>
<evidence type="ECO:0000256" key="1">
    <source>
        <dbReference type="ARBA" id="ARBA00022898"/>
    </source>
</evidence>
<sequence>MSVDQQRRHWLCAGALMPLAPALAGAAPVTPVTPAAPAFEAGASAAQLAAAVPRAPAGVTPAALAADQGYWSEVAAQYDVTERVVQLENGYWGAMARPVLQAYQGLTAKVNHDNAWYARKDFPAEFEAVRASAAAALGVGLDEIVLTRGATEALQALIGGYNRLAPGDTVLCADVDYDAMIAAMRWLKQRRGVEVVSINLPEPFSYEGVIDCYAKAMARHPRLKMMLLTHVNHRNGMQLPVAEISRMARQRGVDVIVDTAHGFGQLDMRIPDLQADFAGINLHKWIGAPVGVGAVYIKRGRVRDIDPYMGEQDGDDVRTRVHTGTANFAAFLALPLAFEVHQRIGVANKQARLQRLRNRWVDAARGIAGIELLASADPRLSSAIAAFRLKGQATAAQNQALMKRLVVEHGVFTIHREGLASGACVRVTPSLFTSEAQVDRLVAALHKVAKQG</sequence>
<dbReference type="InterPro" id="IPR015424">
    <property type="entry name" value="PyrdxlP-dep_Trfase"/>
</dbReference>
<proteinExistence type="predicted"/>
<dbReference type="PANTHER" id="PTHR43092">
    <property type="entry name" value="L-CYSTEINE DESULFHYDRASE"/>
    <property type="match status" value="1"/>
</dbReference>
<dbReference type="InterPro" id="IPR006311">
    <property type="entry name" value="TAT_signal"/>
</dbReference>
<dbReference type="STRING" id="758825.SAMN02982985_04133"/>
<keyword evidence="5" id="KW-1185">Reference proteome</keyword>
<dbReference type="PROSITE" id="PS51318">
    <property type="entry name" value="TAT"/>
    <property type="match status" value="1"/>
</dbReference>
<dbReference type="Gene3D" id="3.90.1150.10">
    <property type="entry name" value="Aspartate Aminotransferase, domain 1"/>
    <property type="match status" value="1"/>
</dbReference>